<evidence type="ECO:0000256" key="1">
    <source>
        <dbReference type="ARBA" id="ARBA00004196"/>
    </source>
</evidence>
<protein>
    <submittedName>
        <fullName evidence="4">HlyD family efflux transporter periplasmic adaptor subunit</fullName>
    </submittedName>
</protein>
<reference evidence="4 5" key="1">
    <citation type="submission" date="2020-01" db="EMBL/GenBank/DDBJ databases">
        <authorList>
            <person name="Kim M.K."/>
        </authorList>
    </citation>
    <scope>NUCLEOTIDE SEQUENCE [LARGE SCALE GENOMIC DNA]</scope>
    <source>
        <strain evidence="4 5">172606-1</strain>
    </source>
</reference>
<dbReference type="InterPro" id="IPR050465">
    <property type="entry name" value="UPF0194_transport"/>
</dbReference>
<evidence type="ECO:0000313" key="5">
    <source>
        <dbReference type="Proteomes" id="UP000480178"/>
    </source>
</evidence>
<keyword evidence="5" id="KW-1185">Reference proteome</keyword>
<keyword evidence="3" id="KW-1133">Transmembrane helix</keyword>
<dbReference type="EMBL" id="CP048222">
    <property type="protein sequence ID" value="QHT67795.1"/>
    <property type="molecule type" value="Genomic_DNA"/>
</dbReference>
<gene>
    <name evidence="4" type="ORF">GXP67_14695</name>
</gene>
<accession>A0A6C0GIP3</accession>
<sequence>MNTDRPLEQSVIRKTQMKRSVQWLGAIAIALAVIFWFVAWVSPSVQRTQIRTAKVERGDLEATITATGLVVPEFEQVISSPIDTRILRILKKAGDTIHPQEPILLLDLETAMLAYEKVNDHLALKVNQQHQLRATLENQLIKVNSQIKVKQLDLAAKKLKVEQNEPLYHSKYISKSDFDAIVLDYKSAQEQLHELVETKKNLESTEKLQQEGVDLEIKIYKSERTLLKQELELATTKAEKGGILTWVTLSEGATIRKGDVIAKVADLHTYRVDATISDIHANRLTTGMPVRVKINEKFLNGTVSNILPTIENGIVRAQITLEDKSNTLLRSNMRVDVYVVTASKQNVLKVKKGLFASTEGKSEVFVIRNGKAEKTVITPGIFNFDYQEIVSGLAEGDEIIISDMSQFAHLKELKVK</sequence>
<proteinExistence type="predicted"/>
<evidence type="ECO:0000256" key="3">
    <source>
        <dbReference type="SAM" id="Phobius"/>
    </source>
</evidence>
<feature type="transmembrane region" description="Helical" evidence="3">
    <location>
        <begin position="21"/>
        <end position="41"/>
    </location>
</feature>
<dbReference type="Gene3D" id="2.40.420.20">
    <property type="match status" value="1"/>
</dbReference>
<comment type="subcellular location">
    <subcellularLocation>
        <location evidence="1">Cell envelope</location>
    </subcellularLocation>
</comment>
<keyword evidence="3" id="KW-0472">Membrane</keyword>
<dbReference type="PANTHER" id="PTHR32347:SF14">
    <property type="entry name" value="EFFLUX SYSTEM COMPONENT YKNX-RELATED"/>
    <property type="match status" value="1"/>
</dbReference>
<evidence type="ECO:0000313" key="4">
    <source>
        <dbReference type="EMBL" id="QHT67795.1"/>
    </source>
</evidence>
<dbReference type="GO" id="GO:0030313">
    <property type="term" value="C:cell envelope"/>
    <property type="evidence" value="ECO:0007669"/>
    <property type="project" value="UniProtKB-SubCell"/>
</dbReference>
<dbReference type="KEGG" id="rhoz:GXP67_14695"/>
<dbReference type="Proteomes" id="UP000480178">
    <property type="component" value="Chromosome"/>
</dbReference>
<evidence type="ECO:0000256" key="2">
    <source>
        <dbReference type="ARBA" id="ARBA00023054"/>
    </source>
</evidence>
<dbReference type="RefSeq" id="WP_162443817.1">
    <property type="nucleotide sequence ID" value="NZ_CP048222.1"/>
</dbReference>
<name>A0A6C0GIP3_9BACT</name>
<keyword evidence="3" id="KW-0812">Transmembrane</keyword>
<dbReference type="Gene3D" id="2.40.30.170">
    <property type="match status" value="1"/>
</dbReference>
<keyword evidence="2" id="KW-0175">Coiled coil</keyword>
<dbReference type="AlphaFoldDB" id="A0A6C0GIP3"/>
<organism evidence="4 5">
    <name type="scientific">Rhodocytophaga rosea</name>
    <dbReference type="NCBI Taxonomy" id="2704465"/>
    <lineage>
        <taxon>Bacteria</taxon>
        <taxon>Pseudomonadati</taxon>
        <taxon>Bacteroidota</taxon>
        <taxon>Cytophagia</taxon>
        <taxon>Cytophagales</taxon>
        <taxon>Rhodocytophagaceae</taxon>
        <taxon>Rhodocytophaga</taxon>
    </lineage>
</organism>
<dbReference type="PANTHER" id="PTHR32347">
    <property type="entry name" value="EFFLUX SYSTEM COMPONENT YKNX-RELATED"/>
    <property type="match status" value="1"/>
</dbReference>